<sequence length="203" mass="24097">MYSKFLSLEPEKQQRIVNAALKEFGQKGYEKASTNEIVKNAGISKGLLFHYFQNKKQLNIFLFEYSVEMMMDEFFGEMDLLEKDVLKRYVQITRLKLNLFKKYPSMFDFITNAIQDESVKEQTKLKETIESAYHKVFDGIDYSLFKEGVDIQKALQVIIWTFQGFGEQEQENMKELDITEYDIDKIVEDMNPYIELLRDAFYQ</sequence>
<organism evidence="4 5">
    <name type="scientific">Aquibacillus halophilus</name>
    <dbReference type="NCBI Taxonomy" id="930132"/>
    <lineage>
        <taxon>Bacteria</taxon>
        <taxon>Bacillati</taxon>
        <taxon>Bacillota</taxon>
        <taxon>Bacilli</taxon>
        <taxon>Bacillales</taxon>
        <taxon>Bacillaceae</taxon>
        <taxon>Aquibacillus</taxon>
    </lineage>
</organism>
<dbReference type="Gene3D" id="1.10.357.10">
    <property type="entry name" value="Tetracycline Repressor, domain 2"/>
    <property type="match status" value="1"/>
</dbReference>
<dbReference type="OrthoDB" id="9780939at2"/>
<keyword evidence="1 2" id="KW-0238">DNA-binding</keyword>
<dbReference type="PANTHER" id="PTHR30328:SF54">
    <property type="entry name" value="HTH-TYPE TRANSCRIPTIONAL REPRESSOR SCO4008"/>
    <property type="match status" value="1"/>
</dbReference>
<evidence type="ECO:0000256" key="1">
    <source>
        <dbReference type="ARBA" id="ARBA00023125"/>
    </source>
</evidence>
<dbReference type="EMBL" id="WJNG01000011">
    <property type="protein sequence ID" value="MRH43675.1"/>
    <property type="molecule type" value="Genomic_DNA"/>
</dbReference>
<gene>
    <name evidence="4" type="ORF">GH741_13440</name>
</gene>
<dbReference type="Pfam" id="PF00440">
    <property type="entry name" value="TetR_N"/>
    <property type="match status" value="1"/>
</dbReference>
<dbReference type="PRINTS" id="PR00455">
    <property type="entry name" value="HTHTETR"/>
</dbReference>
<comment type="caution">
    <text evidence="4">The sequence shown here is derived from an EMBL/GenBank/DDBJ whole genome shotgun (WGS) entry which is preliminary data.</text>
</comment>
<dbReference type="PANTHER" id="PTHR30328">
    <property type="entry name" value="TRANSCRIPTIONAL REPRESSOR"/>
    <property type="match status" value="1"/>
</dbReference>
<dbReference type="Proteomes" id="UP000799092">
    <property type="component" value="Unassembled WGS sequence"/>
</dbReference>
<dbReference type="InterPro" id="IPR023772">
    <property type="entry name" value="DNA-bd_HTH_TetR-type_CS"/>
</dbReference>
<dbReference type="InterPro" id="IPR050109">
    <property type="entry name" value="HTH-type_TetR-like_transc_reg"/>
</dbReference>
<evidence type="ECO:0000256" key="2">
    <source>
        <dbReference type="PROSITE-ProRule" id="PRU00335"/>
    </source>
</evidence>
<dbReference type="PROSITE" id="PS50977">
    <property type="entry name" value="HTH_TETR_2"/>
    <property type="match status" value="1"/>
</dbReference>
<protein>
    <submittedName>
        <fullName evidence="4">TetR family transcriptional regulator</fullName>
    </submittedName>
</protein>
<name>A0A6A8DDA0_9BACI</name>
<dbReference type="PROSITE" id="PS01081">
    <property type="entry name" value="HTH_TETR_1"/>
    <property type="match status" value="1"/>
</dbReference>
<feature type="DNA-binding region" description="H-T-H motif" evidence="2">
    <location>
        <begin position="33"/>
        <end position="52"/>
    </location>
</feature>
<reference evidence="4" key="1">
    <citation type="submission" date="2019-11" db="EMBL/GenBank/DDBJ databases">
        <authorList>
            <person name="Li J."/>
        </authorList>
    </citation>
    <scope>NUCLEOTIDE SEQUENCE</scope>
    <source>
        <strain evidence="4">B6B</strain>
    </source>
</reference>
<dbReference type="Gene3D" id="1.10.10.60">
    <property type="entry name" value="Homeodomain-like"/>
    <property type="match status" value="1"/>
</dbReference>
<evidence type="ECO:0000259" key="3">
    <source>
        <dbReference type="PROSITE" id="PS50977"/>
    </source>
</evidence>
<dbReference type="InterPro" id="IPR001647">
    <property type="entry name" value="HTH_TetR"/>
</dbReference>
<keyword evidence="5" id="KW-1185">Reference proteome</keyword>
<dbReference type="SUPFAM" id="SSF48498">
    <property type="entry name" value="Tetracyclin repressor-like, C-terminal domain"/>
    <property type="match status" value="1"/>
</dbReference>
<dbReference type="InterPro" id="IPR036271">
    <property type="entry name" value="Tet_transcr_reg_TetR-rel_C_sf"/>
</dbReference>
<dbReference type="GO" id="GO:0003677">
    <property type="term" value="F:DNA binding"/>
    <property type="evidence" value="ECO:0007669"/>
    <property type="project" value="UniProtKB-UniRule"/>
</dbReference>
<dbReference type="RefSeq" id="WP_153737303.1">
    <property type="nucleotide sequence ID" value="NZ_WJNG01000011.1"/>
</dbReference>
<proteinExistence type="predicted"/>
<accession>A0A6A8DDA0</accession>
<evidence type="ECO:0000313" key="5">
    <source>
        <dbReference type="Proteomes" id="UP000799092"/>
    </source>
</evidence>
<evidence type="ECO:0000313" key="4">
    <source>
        <dbReference type="EMBL" id="MRH43675.1"/>
    </source>
</evidence>
<dbReference type="InterPro" id="IPR009057">
    <property type="entry name" value="Homeodomain-like_sf"/>
</dbReference>
<dbReference type="AlphaFoldDB" id="A0A6A8DDA0"/>
<dbReference type="GO" id="GO:0006355">
    <property type="term" value="P:regulation of DNA-templated transcription"/>
    <property type="evidence" value="ECO:0007669"/>
    <property type="project" value="UniProtKB-ARBA"/>
</dbReference>
<dbReference type="SUPFAM" id="SSF46689">
    <property type="entry name" value="Homeodomain-like"/>
    <property type="match status" value="1"/>
</dbReference>
<feature type="domain" description="HTH tetR-type" evidence="3">
    <location>
        <begin position="10"/>
        <end position="70"/>
    </location>
</feature>